<dbReference type="EMBL" id="CP000108">
    <property type="protein sequence ID" value="ABB27503.1"/>
    <property type="molecule type" value="Genomic_DNA"/>
</dbReference>
<accession>Q3AU22</accession>
<name>Q3AU22_CHLCH</name>
<dbReference type="Pfam" id="PF01370">
    <property type="entry name" value="Epimerase"/>
    <property type="match status" value="1"/>
</dbReference>
<dbReference type="HOGENOM" id="CLU_007383_6_1_10"/>
<dbReference type="PANTHER" id="PTHR48079:SF6">
    <property type="entry name" value="NAD(P)-BINDING DOMAIN-CONTAINING PROTEIN-RELATED"/>
    <property type="match status" value="1"/>
</dbReference>
<proteinExistence type="predicted"/>
<dbReference type="InterPro" id="IPR001509">
    <property type="entry name" value="Epimerase_deHydtase"/>
</dbReference>
<dbReference type="GO" id="GO:0016853">
    <property type="term" value="F:isomerase activity"/>
    <property type="evidence" value="ECO:0007669"/>
    <property type="project" value="UniProtKB-KW"/>
</dbReference>
<keyword evidence="2" id="KW-0560">Oxidoreductase</keyword>
<dbReference type="STRING" id="340177.Cag_0225"/>
<dbReference type="InterPro" id="IPR051783">
    <property type="entry name" value="NAD(P)-dependent_oxidoreduct"/>
</dbReference>
<reference evidence="2" key="1">
    <citation type="submission" date="2005-08" db="EMBL/GenBank/DDBJ databases">
        <title>Complete sequence of Chlorobium chlorochromatii CaD3.</title>
        <authorList>
            <person name="Copeland A."/>
            <person name="Lucas S."/>
            <person name="Lapidus A."/>
            <person name="Barry K."/>
            <person name="Detter J.C."/>
            <person name="Glavina T."/>
            <person name="Hammon N."/>
            <person name="Israni S."/>
            <person name="Pitluck S."/>
            <person name="Bryant D."/>
            <person name="Schmutz J."/>
            <person name="Larimer F."/>
            <person name="Land M."/>
            <person name="Kyrpides N."/>
            <person name="Ivanova N."/>
            <person name="Richardson P."/>
        </authorList>
    </citation>
    <scope>NUCLEOTIDE SEQUENCE [LARGE SCALE GENOMIC DNA]</scope>
    <source>
        <strain evidence="2">CaD3</strain>
    </source>
</reference>
<keyword evidence="2" id="KW-0413">Isomerase</keyword>
<evidence type="ECO:0000259" key="1">
    <source>
        <dbReference type="Pfam" id="PF01370"/>
    </source>
</evidence>
<dbReference type="PANTHER" id="PTHR48079">
    <property type="entry name" value="PROTEIN YEEZ"/>
    <property type="match status" value="1"/>
</dbReference>
<dbReference type="GO" id="GO:0005737">
    <property type="term" value="C:cytoplasm"/>
    <property type="evidence" value="ECO:0007669"/>
    <property type="project" value="TreeGrafter"/>
</dbReference>
<dbReference type="eggNOG" id="COG0451">
    <property type="taxonomic scope" value="Bacteria"/>
</dbReference>
<dbReference type="GO" id="GO:0004029">
    <property type="term" value="F:aldehyde dehydrogenase (NAD+) activity"/>
    <property type="evidence" value="ECO:0007669"/>
    <property type="project" value="TreeGrafter"/>
</dbReference>
<dbReference type="InterPro" id="IPR036291">
    <property type="entry name" value="NAD(P)-bd_dom_sf"/>
</dbReference>
<feature type="domain" description="NAD-dependent epimerase/dehydratase" evidence="1">
    <location>
        <begin position="5"/>
        <end position="225"/>
    </location>
</feature>
<dbReference type="Gene3D" id="3.40.50.720">
    <property type="entry name" value="NAD(P)-binding Rossmann-like Domain"/>
    <property type="match status" value="1"/>
</dbReference>
<dbReference type="AlphaFoldDB" id="Q3AU22"/>
<protein>
    <submittedName>
        <fullName evidence="2">NAD-dependent epimerase/dehydratase family protein/3-beta hydroxysteroid dehydrogenase/isomerase family protein</fullName>
        <ecNumber evidence="2">1.1.1.145</ecNumber>
    </submittedName>
</protein>
<organism evidence="2">
    <name type="scientific">Chlorobium chlorochromatii (strain CaD3)</name>
    <dbReference type="NCBI Taxonomy" id="340177"/>
    <lineage>
        <taxon>Bacteria</taxon>
        <taxon>Pseudomonadati</taxon>
        <taxon>Chlorobiota</taxon>
        <taxon>Chlorobiia</taxon>
        <taxon>Chlorobiales</taxon>
        <taxon>Chlorobiaceae</taxon>
        <taxon>Chlorobium/Pelodictyon group</taxon>
        <taxon>Chlorobium</taxon>
    </lineage>
</organism>
<gene>
    <name evidence="2" type="ordered locus">Cag_0225</name>
</gene>
<dbReference type="KEGG" id="cch:Cag_0225"/>
<dbReference type="OrthoDB" id="1490291at2"/>
<evidence type="ECO:0000313" key="2">
    <source>
        <dbReference type="EMBL" id="ABB27503.1"/>
    </source>
</evidence>
<dbReference type="SUPFAM" id="SSF51735">
    <property type="entry name" value="NAD(P)-binding Rossmann-fold domains"/>
    <property type="match status" value="1"/>
</dbReference>
<dbReference type="EC" id="1.1.1.145" evidence="2"/>
<sequence>MKETILLTGSTGFIGQRLLHYLAEEKCHIKVLLRPESPQTALPFDCEIVRGSFDDSQTLAKAVRGTTHIMHLAGVTKARDEDGYDAGNVMPLQNLLAAVRHECPDLKRFLYVSSLAAAGPAPEGITGLTESDAPAPVSAYGRSKLRAETSCHAQARHIPITIVRPPAVYGPGDKDVLQIFQMMAKGVLIGAGHPQKQRFSLIYVDDLVTGMVQAMRAEKALNRTYYITSPTAYGWNELIAQAQPLLGFKKLRQFTLPMPFLLGVAGLMGAIGELQGKAPLINRDKVNELVQNYWVCSGKQAQLDFGFTATTPLQEGLATTIAWYRKKGWL</sequence>
<dbReference type="GO" id="GO:0003854">
    <property type="term" value="F:3-beta-hydroxy-Delta5-steroid dehydrogenase (NAD+) activity"/>
    <property type="evidence" value="ECO:0007669"/>
    <property type="project" value="UniProtKB-EC"/>
</dbReference>